<organism evidence="1 2">
    <name type="scientific">Bythopirellula goksoeyrii</name>
    <dbReference type="NCBI Taxonomy" id="1400387"/>
    <lineage>
        <taxon>Bacteria</taxon>
        <taxon>Pseudomonadati</taxon>
        <taxon>Planctomycetota</taxon>
        <taxon>Planctomycetia</taxon>
        <taxon>Pirellulales</taxon>
        <taxon>Lacipirellulaceae</taxon>
        <taxon>Bythopirellula</taxon>
    </lineage>
</organism>
<dbReference type="OrthoDB" id="285112at2"/>
<name>A0A5B9QG46_9BACT</name>
<sequence>MMNETDATRKWRQIFEGKSITTQLLAKAETLVGQLPSESPLRLRFATEIDEIRHINQPAGSKKKR</sequence>
<gene>
    <name evidence="1" type="ORF">Pr1d_53460</name>
</gene>
<accession>A0A5B9QG46</accession>
<dbReference type="RefSeq" id="WP_148076160.1">
    <property type="nucleotide sequence ID" value="NZ_CP042913.1"/>
</dbReference>
<evidence type="ECO:0000313" key="2">
    <source>
        <dbReference type="Proteomes" id="UP000323917"/>
    </source>
</evidence>
<dbReference type="AlphaFoldDB" id="A0A5B9QG46"/>
<evidence type="ECO:0000313" key="1">
    <source>
        <dbReference type="EMBL" id="QEG37998.1"/>
    </source>
</evidence>
<keyword evidence="2" id="KW-1185">Reference proteome</keyword>
<dbReference type="Proteomes" id="UP000323917">
    <property type="component" value="Chromosome"/>
</dbReference>
<dbReference type="KEGG" id="bgok:Pr1d_53460"/>
<protein>
    <submittedName>
        <fullName evidence="1">Uncharacterized protein</fullName>
    </submittedName>
</protein>
<proteinExistence type="predicted"/>
<dbReference type="EMBL" id="CP042913">
    <property type="protein sequence ID" value="QEG37998.1"/>
    <property type="molecule type" value="Genomic_DNA"/>
</dbReference>
<reference evidence="1 2" key="1">
    <citation type="submission" date="2019-08" db="EMBL/GenBank/DDBJ databases">
        <title>Deep-cultivation of Planctomycetes and their phenomic and genomic characterization uncovers novel biology.</title>
        <authorList>
            <person name="Wiegand S."/>
            <person name="Jogler M."/>
            <person name="Boedeker C."/>
            <person name="Pinto D."/>
            <person name="Vollmers J."/>
            <person name="Rivas-Marin E."/>
            <person name="Kohn T."/>
            <person name="Peeters S.H."/>
            <person name="Heuer A."/>
            <person name="Rast P."/>
            <person name="Oberbeckmann S."/>
            <person name="Bunk B."/>
            <person name="Jeske O."/>
            <person name="Meyerdierks A."/>
            <person name="Storesund J.E."/>
            <person name="Kallscheuer N."/>
            <person name="Luecker S."/>
            <person name="Lage O.M."/>
            <person name="Pohl T."/>
            <person name="Merkel B.J."/>
            <person name="Hornburger P."/>
            <person name="Mueller R.-W."/>
            <person name="Bruemmer F."/>
            <person name="Labrenz M."/>
            <person name="Spormann A.M."/>
            <person name="Op den Camp H."/>
            <person name="Overmann J."/>
            <person name="Amann R."/>
            <person name="Jetten M.S.M."/>
            <person name="Mascher T."/>
            <person name="Medema M.H."/>
            <person name="Devos D.P."/>
            <person name="Kaster A.-K."/>
            <person name="Ovreas L."/>
            <person name="Rohde M."/>
            <person name="Galperin M.Y."/>
            <person name="Jogler C."/>
        </authorList>
    </citation>
    <scope>NUCLEOTIDE SEQUENCE [LARGE SCALE GENOMIC DNA]</scope>
    <source>
        <strain evidence="1 2">Pr1d</strain>
    </source>
</reference>